<accession>A0A1G1X9E6</accession>
<feature type="compositionally biased region" description="Basic and acidic residues" evidence="1">
    <location>
        <begin position="13"/>
        <end position="37"/>
    </location>
</feature>
<organism evidence="3 4">
    <name type="scientific">Candidatus Andersenbacteria bacterium RIFCSPHIGHO2_12_FULL_45_11b</name>
    <dbReference type="NCBI Taxonomy" id="1797282"/>
    <lineage>
        <taxon>Bacteria</taxon>
        <taxon>Candidatus Anderseniibacteriota</taxon>
    </lineage>
</organism>
<evidence type="ECO:0000313" key="3">
    <source>
        <dbReference type="EMBL" id="OGY36592.1"/>
    </source>
</evidence>
<feature type="compositionally biased region" description="Low complexity" evidence="1">
    <location>
        <begin position="39"/>
        <end position="49"/>
    </location>
</feature>
<feature type="compositionally biased region" description="Polar residues" evidence="1">
    <location>
        <begin position="1"/>
        <end position="11"/>
    </location>
</feature>
<feature type="transmembrane region" description="Helical" evidence="2">
    <location>
        <begin position="122"/>
        <end position="142"/>
    </location>
</feature>
<dbReference type="Proteomes" id="UP000177941">
    <property type="component" value="Unassembled WGS sequence"/>
</dbReference>
<evidence type="ECO:0000256" key="2">
    <source>
        <dbReference type="SAM" id="Phobius"/>
    </source>
</evidence>
<proteinExistence type="predicted"/>
<evidence type="ECO:0000313" key="4">
    <source>
        <dbReference type="Proteomes" id="UP000177941"/>
    </source>
</evidence>
<keyword evidence="2" id="KW-1133">Transmembrane helix</keyword>
<reference evidence="3 4" key="1">
    <citation type="journal article" date="2016" name="Nat. Commun.">
        <title>Thousands of microbial genomes shed light on interconnected biogeochemical processes in an aquifer system.</title>
        <authorList>
            <person name="Anantharaman K."/>
            <person name="Brown C.T."/>
            <person name="Hug L.A."/>
            <person name="Sharon I."/>
            <person name="Castelle C.J."/>
            <person name="Probst A.J."/>
            <person name="Thomas B.C."/>
            <person name="Singh A."/>
            <person name="Wilkins M.J."/>
            <person name="Karaoz U."/>
            <person name="Brodie E.L."/>
            <person name="Williams K.H."/>
            <person name="Hubbard S.S."/>
            <person name="Banfield J.F."/>
        </authorList>
    </citation>
    <scope>NUCLEOTIDE SEQUENCE [LARGE SCALE GENOMIC DNA]</scope>
</reference>
<sequence length="490" mass="52932">MRDITPSQKPSFSRKDIPEELPPEAKKLYEKHAEKAAARKSSAKTSSRRFTGSQIPITNVHIPKQTLPEKPASRQQENEEDVDTEKRPLFAVVDNIAPQQKKAKKKKPSKAAMMLGTKETKIALSLLAVVLLTAGIAAFIFLPSATIDLRLQTAPLLVDQKLTIASNTASEPNTVPGTVFSQQIRVEGASPVTTTEIVGTKAKGTVRIFNKTFDVQKIKEKSRLVTKDGTLFYMLGSEIIPASSDSNIASATVEVEAAEAGEKGNITPQHLNFAALDSSAQTVVYGQAESTLTGGSGQEVKVVADSDIDQAHEAAKAQAKAQVEAAAHGQLQSGWSILDESWDVQLSNFAPGQKTGDKADTISFTADATARVFAYEDSALGKILDTALSEHLDPSSTLFPAPISFTKSVESVDWDKESASVTARVTHTTIPNISIDTLRDKLVGRSQDEATTYLQNLSGVQTVNIKLWPFWVRSIPSIGQRVNITINPDR</sequence>
<feature type="region of interest" description="Disordered" evidence="1">
    <location>
        <begin position="1"/>
        <end position="85"/>
    </location>
</feature>
<dbReference type="AlphaFoldDB" id="A0A1G1X9E6"/>
<gene>
    <name evidence="3" type="ORF">A3E36_03310</name>
</gene>
<comment type="caution">
    <text evidence="3">The sequence shown here is derived from an EMBL/GenBank/DDBJ whole genome shotgun (WGS) entry which is preliminary data.</text>
</comment>
<keyword evidence="2" id="KW-0472">Membrane</keyword>
<evidence type="ECO:0008006" key="5">
    <source>
        <dbReference type="Google" id="ProtNLM"/>
    </source>
</evidence>
<keyword evidence="2" id="KW-0812">Transmembrane</keyword>
<evidence type="ECO:0000256" key="1">
    <source>
        <dbReference type="SAM" id="MobiDB-lite"/>
    </source>
</evidence>
<protein>
    <recommendedName>
        <fullName evidence="5">Baseplate protein J-like domain-containing protein</fullName>
    </recommendedName>
</protein>
<name>A0A1G1X9E6_9BACT</name>
<dbReference type="EMBL" id="MHHS01000032">
    <property type="protein sequence ID" value="OGY36592.1"/>
    <property type="molecule type" value="Genomic_DNA"/>
</dbReference>